<dbReference type="STRING" id="1297569.MESS2_1270060"/>
<comment type="caution">
    <text evidence="2">The sequence shown here is derived from an EMBL/GenBank/DDBJ whole genome shotgun (WGS) entry which is preliminary data.</text>
</comment>
<dbReference type="EMBL" id="CAUM01000032">
    <property type="protein sequence ID" value="CCV04370.1"/>
    <property type="molecule type" value="Genomic_DNA"/>
</dbReference>
<gene>
    <name evidence="2" type="ORF">MESS2_1270060</name>
</gene>
<dbReference type="Gene3D" id="3.50.50.60">
    <property type="entry name" value="FAD/NAD(P)-binding domain"/>
    <property type="match status" value="1"/>
</dbReference>
<feature type="compositionally biased region" description="Low complexity" evidence="1">
    <location>
        <begin position="7"/>
        <end position="16"/>
    </location>
</feature>
<protein>
    <recommendedName>
        <fullName evidence="4">Amine oxidase domain-containing protein</fullName>
    </recommendedName>
</protein>
<evidence type="ECO:0000313" key="2">
    <source>
        <dbReference type="EMBL" id="CCV04370.1"/>
    </source>
</evidence>
<evidence type="ECO:0008006" key="4">
    <source>
        <dbReference type="Google" id="ProtNLM"/>
    </source>
</evidence>
<evidence type="ECO:0000256" key="1">
    <source>
        <dbReference type="SAM" id="MobiDB-lite"/>
    </source>
</evidence>
<proteinExistence type="predicted"/>
<keyword evidence="3" id="KW-1185">Reference proteome</keyword>
<dbReference type="Proteomes" id="UP000012062">
    <property type="component" value="Unassembled WGS sequence"/>
</dbReference>
<evidence type="ECO:0000313" key="3">
    <source>
        <dbReference type="Proteomes" id="UP000012062"/>
    </source>
</evidence>
<organism evidence="2 3">
    <name type="scientific">Mesorhizobium metallidurans STM 2683</name>
    <dbReference type="NCBI Taxonomy" id="1297569"/>
    <lineage>
        <taxon>Bacteria</taxon>
        <taxon>Pseudomonadati</taxon>
        <taxon>Pseudomonadota</taxon>
        <taxon>Alphaproteobacteria</taxon>
        <taxon>Hyphomicrobiales</taxon>
        <taxon>Phyllobacteriaceae</taxon>
        <taxon>Mesorhizobium</taxon>
    </lineage>
</organism>
<name>M5EJK8_9HYPH</name>
<dbReference type="AlphaFoldDB" id="M5EJK8"/>
<dbReference type="InterPro" id="IPR036188">
    <property type="entry name" value="FAD/NAD-bd_sf"/>
</dbReference>
<sequence>MGRRALVRGASAAAPSVRRRATPMQPVAEKIFFAGEHLAGPLMQTCGGARLSGEAVARQVVARLAAK</sequence>
<feature type="region of interest" description="Disordered" evidence="1">
    <location>
        <begin position="1"/>
        <end position="21"/>
    </location>
</feature>
<reference evidence="2 3" key="1">
    <citation type="submission" date="2013-02" db="EMBL/GenBank/DDBJ databases">
        <authorList>
            <person name="Genoscope - CEA"/>
        </authorList>
    </citation>
    <scope>NUCLEOTIDE SEQUENCE [LARGE SCALE GENOMIC DNA]</scope>
    <source>
        <strain evidence="2 3">STM 2683</strain>
    </source>
</reference>
<accession>M5EJK8</accession>